<protein>
    <recommendedName>
        <fullName evidence="5">CUB domain-containing protein</fullName>
    </recommendedName>
</protein>
<evidence type="ECO:0000256" key="2">
    <source>
        <dbReference type="SAM" id="SignalP"/>
    </source>
</evidence>
<gene>
    <name evidence="3" type="ORF">E4O86_01900</name>
</gene>
<feature type="region of interest" description="Disordered" evidence="1">
    <location>
        <begin position="313"/>
        <end position="335"/>
    </location>
</feature>
<dbReference type="PROSITE" id="PS51257">
    <property type="entry name" value="PROKAR_LIPOPROTEIN"/>
    <property type="match status" value="1"/>
</dbReference>
<accession>A0A964WS09</accession>
<organism evidence="3 4">
    <name type="scientific">Propylenella binzhouense</name>
    <dbReference type="NCBI Taxonomy" id="2555902"/>
    <lineage>
        <taxon>Bacteria</taxon>
        <taxon>Pseudomonadati</taxon>
        <taxon>Pseudomonadota</taxon>
        <taxon>Alphaproteobacteria</taxon>
        <taxon>Hyphomicrobiales</taxon>
        <taxon>Propylenellaceae</taxon>
        <taxon>Propylenella</taxon>
    </lineage>
</organism>
<dbReference type="RefSeq" id="WP_161138818.1">
    <property type="nucleotide sequence ID" value="NZ_SPKJ01000003.1"/>
</dbReference>
<feature type="chain" id="PRO_5037638763" description="CUB domain-containing protein" evidence="2">
    <location>
        <begin position="28"/>
        <end position="558"/>
    </location>
</feature>
<evidence type="ECO:0000313" key="3">
    <source>
        <dbReference type="EMBL" id="MYZ46474.1"/>
    </source>
</evidence>
<feature type="signal peptide" evidence="2">
    <location>
        <begin position="1"/>
        <end position="27"/>
    </location>
</feature>
<evidence type="ECO:0000313" key="4">
    <source>
        <dbReference type="Proteomes" id="UP000773614"/>
    </source>
</evidence>
<comment type="caution">
    <text evidence="3">The sequence shown here is derived from an EMBL/GenBank/DDBJ whole genome shotgun (WGS) entry which is preliminary data.</text>
</comment>
<dbReference type="EMBL" id="SPKJ01000003">
    <property type="protein sequence ID" value="MYZ46474.1"/>
    <property type="molecule type" value="Genomic_DNA"/>
</dbReference>
<proteinExistence type="predicted"/>
<dbReference type="AlphaFoldDB" id="A0A964WS09"/>
<sequence length="558" mass="60749">MKTSLKCFMSAASAAACLFGSNLAAQAQTQEYGRSGPWTILTEEHIPSSCRANMTNNRLQRDFGQFFSIVLNGRDWELWTDYRIDDRTTTSILIDRKSFEATFEQVENVAVAPVGQDVVDAMRSARSINLNLDPEGPIYALRGSGAAIQMVEECARSHGLQNAGNSGTNDYGGYDIGGVPEAEETNYGTARGWRVVAATVAGNFAYCAGETDDRGTIWRMGWDGMQWQVAVAADVRPDWNGYLDVDGDSRPISGSAGGGWALLWLGMQELDKIRNGNTMVVDTGGASIRHRLIGTAAVATKIEECVQRRGGGAVAVAEPKPAQQTEAGNGGMPGDPSCPDDGPRLPFTGICAGRAVNYLTGTPTYGDYLPDPECEWVVNEVQVVEDALLYRALRCKGVTAQLEYAGGAQWAQLMVVRSALNAAYGEKPDVSDPRPLVWFNWIDPNNIKRDLDMRSRQGAEAELRGRKCAIRKADPATSPDGYVFDITSADPMYERQRQEPTPPLCGSFSEGDGVVRFWRVLGEFAFLFDLSADIYQDIDPNTVTLLKRQADGGWAAVQ</sequence>
<evidence type="ECO:0008006" key="5">
    <source>
        <dbReference type="Google" id="ProtNLM"/>
    </source>
</evidence>
<dbReference type="OrthoDB" id="7876204at2"/>
<name>A0A964WS09_9HYPH</name>
<reference evidence="3" key="1">
    <citation type="submission" date="2019-03" db="EMBL/GenBank/DDBJ databases">
        <title>Afifella sp. nov., isolated from activated sludge.</title>
        <authorList>
            <person name="Li Q."/>
            <person name="Liu Y."/>
        </authorList>
    </citation>
    <scope>NUCLEOTIDE SEQUENCE</scope>
    <source>
        <strain evidence="3">L72</strain>
    </source>
</reference>
<keyword evidence="4" id="KW-1185">Reference proteome</keyword>
<dbReference type="Proteomes" id="UP000773614">
    <property type="component" value="Unassembled WGS sequence"/>
</dbReference>
<keyword evidence="2" id="KW-0732">Signal</keyword>
<evidence type="ECO:0000256" key="1">
    <source>
        <dbReference type="SAM" id="MobiDB-lite"/>
    </source>
</evidence>